<dbReference type="InterPro" id="IPR029175">
    <property type="entry name" value="EXOC2/Sec5"/>
</dbReference>
<evidence type="ECO:0000256" key="4">
    <source>
        <dbReference type="SAM" id="Coils"/>
    </source>
</evidence>
<keyword evidence="2" id="KW-0813">Transport</keyword>
<keyword evidence="8" id="KW-1185">Reference proteome</keyword>
<evidence type="ECO:0000256" key="3">
    <source>
        <dbReference type="ARBA" id="ARBA00022483"/>
    </source>
</evidence>
<dbReference type="GO" id="GO:0006887">
    <property type="term" value="P:exocytosis"/>
    <property type="evidence" value="ECO:0007669"/>
    <property type="project" value="UniProtKB-KW"/>
</dbReference>
<dbReference type="KEGG" id="fcy:FRACYDRAFT_241085"/>
<evidence type="ECO:0000313" key="7">
    <source>
        <dbReference type="EMBL" id="OEU14538.1"/>
    </source>
</evidence>
<dbReference type="GO" id="GO:0006893">
    <property type="term" value="P:Golgi to plasma membrane transport"/>
    <property type="evidence" value="ECO:0007669"/>
    <property type="project" value="InterPro"/>
</dbReference>
<dbReference type="OrthoDB" id="26242at2759"/>
<proteinExistence type="inferred from homology"/>
<keyword evidence="4" id="KW-0175">Coiled coil</keyword>
<feature type="compositionally biased region" description="Acidic residues" evidence="5">
    <location>
        <begin position="264"/>
        <end position="291"/>
    </location>
</feature>
<dbReference type="PANTHER" id="PTHR13043:SF1">
    <property type="entry name" value="EXOCYST COMPLEX COMPONENT 2"/>
    <property type="match status" value="1"/>
</dbReference>
<keyword evidence="3" id="KW-0268">Exocytosis</keyword>
<evidence type="ECO:0000259" key="6">
    <source>
        <dbReference type="Pfam" id="PF15469"/>
    </source>
</evidence>
<dbReference type="AlphaFoldDB" id="A0A1E7F8N9"/>
<dbReference type="Proteomes" id="UP000095751">
    <property type="component" value="Unassembled WGS sequence"/>
</dbReference>
<comment type="similarity">
    <text evidence="1">Belongs to the SEC5 family.</text>
</comment>
<protein>
    <recommendedName>
        <fullName evidence="6">Exocyst complex component EXOC2/Sec5 N-terminal domain-containing protein</fullName>
    </recommendedName>
</protein>
<gene>
    <name evidence="7" type="ORF">FRACYDRAFT_241085</name>
</gene>
<dbReference type="Pfam" id="PF15469">
    <property type="entry name" value="Sec5"/>
    <property type="match status" value="1"/>
</dbReference>
<dbReference type="EMBL" id="KV784360">
    <property type="protein sequence ID" value="OEU14538.1"/>
    <property type="molecule type" value="Genomic_DNA"/>
</dbReference>
<dbReference type="InterPro" id="IPR039481">
    <property type="entry name" value="EXOC2/Sec5_N_dom"/>
</dbReference>
<dbReference type="PANTHER" id="PTHR13043">
    <property type="entry name" value="EXOCYST COMPLEX COMPONENT SEC5"/>
    <property type="match status" value="1"/>
</dbReference>
<evidence type="ECO:0000256" key="2">
    <source>
        <dbReference type="ARBA" id="ARBA00022448"/>
    </source>
</evidence>
<feature type="region of interest" description="Disordered" evidence="5">
    <location>
        <begin position="759"/>
        <end position="795"/>
    </location>
</feature>
<dbReference type="InParanoid" id="A0A1E7F8N9"/>
<evidence type="ECO:0000256" key="5">
    <source>
        <dbReference type="SAM" id="MobiDB-lite"/>
    </source>
</evidence>
<feature type="domain" description="Exocyst complex component EXOC2/Sec5 N-terminal" evidence="6">
    <location>
        <begin position="461"/>
        <end position="752"/>
    </location>
</feature>
<feature type="coiled-coil region" evidence="4">
    <location>
        <begin position="399"/>
        <end position="426"/>
    </location>
</feature>
<organism evidence="7 8">
    <name type="scientific">Fragilariopsis cylindrus CCMP1102</name>
    <dbReference type="NCBI Taxonomy" id="635003"/>
    <lineage>
        <taxon>Eukaryota</taxon>
        <taxon>Sar</taxon>
        <taxon>Stramenopiles</taxon>
        <taxon>Ochrophyta</taxon>
        <taxon>Bacillariophyta</taxon>
        <taxon>Bacillariophyceae</taxon>
        <taxon>Bacillariophycidae</taxon>
        <taxon>Bacillariales</taxon>
        <taxon>Bacillariaceae</taxon>
        <taxon>Fragilariopsis</taxon>
    </lineage>
</organism>
<feature type="compositionally biased region" description="Gly residues" evidence="5">
    <location>
        <begin position="353"/>
        <end position="362"/>
    </location>
</feature>
<feature type="region of interest" description="Disordered" evidence="5">
    <location>
        <begin position="333"/>
        <end position="387"/>
    </location>
</feature>
<sequence>MAEEDAADKATYEIKALLRRLDPKDSSHKDRIRRLNKFRNYVTGESSAGTPEFYDDDIPLLLLGSAAPAALLAGSDLLEEMRNGPNGEGGGGGSSSAIYGLLQGCGTPSVEHDHMLKRSARHAMSLLKFLVIDFIEEGDSSGPNKLNLFAQAFCSFPQEKYRYMSLDLHLIGDQRGGAQEDACEVIILLLTKHLQEDGETFSPLSKEDLLASQQAQQAFDSWVAKHASKSQQELIKINGQKRKELLKKEDKKASLSSEFKTGDETEFNDDESDNNNDSNDDLSDDDMENGDDALAGMKRRKKAHKKDLLEAGRYEETSGPALRWEDSQLYREQQARMAAQERLTTSTTSTAQVGGGGGGGGTVRDSQEAAAELAEREEEKSKILRKDPLGLHGTEFDLRAMEMDQVDHLEQALSELQEELVKAEASGVGEDDQALRAKKESLETVLDGIIGVAGVIVPTEQQQQQQNDNNVDTGKSILPTDGSFDPILFLTLVHRGASYEELVGSMNRLSTDTQNQVAQLQDMVRENFALFLRCADGIDTFNEKTLSQSGPGVVDRLNRLDALAESCAHQAKKSFKPLLDNANEVHKVQSALAVLHRVEGVLQAPYLMRQHVENGRFSAALKAYRRVQVIDDSNKIEILIHVKHQAMECAREARRELESRLAQDDKISVTGLLDAIRDLGELLELDIPTDPKEAEKIGGSRYRRQTVGTYNIGGISINVRDFPPALACLLLQAAHFTWLVSSTIEEADNMTQRIYEGESLSSQNKMDVVDNNAGDGNKDDNKTPPPRPKSTSSNNNQWKYDILEARSIVTIRAVKILSKWLPRLLEVAIAAREDEKRRAARVHINSIKEQQLTPFEVFLTNIAPVVTKLVEHAAFCGLGSAPRGSGMDIKMTFGKKSPEKLRALLKSPLPPNQSSRVGKELAAMVAVLGQSSITVNQLKPLPGESPITGKSVFTLSPLDESRTLGEQSVMTIERRRCIYAFDICARGCSNRATGSGKFDADALLTCLHTLSEELTRPEECSSEVEKGCEIVIRKCCDGLASYVRDRGDIARLSAVAECADVLQDRMSDVVREIGYLTSNQEAVEEVMMEDIMGLEGAMFDEFLDSIRESASSCCRIGWLDVRTADLSSKKDDNNGNPPTMAFPPYMSASLLSIVRCRAQVEQALGTKIRRSEGLTYQHIAMATVAEGIAEGICEQIQQRKMTLKVRQSDRLANELQFLMNTLKIYLSPESISLLDGTRRMLCSKAGRGAGIQGDGPDGLAALEDLERLGRVYVLCLGV</sequence>
<name>A0A1E7F8N9_9STRA</name>
<evidence type="ECO:0000256" key="1">
    <source>
        <dbReference type="ARBA" id="ARBA00010578"/>
    </source>
</evidence>
<feature type="region of interest" description="Disordered" evidence="5">
    <location>
        <begin position="247"/>
        <end position="292"/>
    </location>
</feature>
<accession>A0A1E7F8N9</accession>
<feature type="compositionally biased region" description="Polar residues" evidence="5">
    <location>
        <begin position="342"/>
        <end position="352"/>
    </location>
</feature>
<reference evidence="7 8" key="1">
    <citation type="submission" date="2016-09" db="EMBL/GenBank/DDBJ databases">
        <title>Extensive genetic diversity and differential bi-allelic expression allows diatom success in the polar Southern Ocean.</title>
        <authorList>
            <consortium name="DOE Joint Genome Institute"/>
            <person name="Mock T."/>
            <person name="Otillar R.P."/>
            <person name="Strauss J."/>
            <person name="Dupont C."/>
            <person name="Frickenhaus S."/>
            <person name="Maumus F."/>
            <person name="Mcmullan M."/>
            <person name="Sanges R."/>
            <person name="Schmutz J."/>
            <person name="Toseland A."/>
            <person name="Valas R."/>
            <person name="Veluchamy A."/>
            <person name="Ward B.J."/>
            <person name="Allen A."/>
            <person name="Barry K."/>
            <person name="Falciatore A."/>
            <person name="Ferrante M."/>
            <person name="Fortunato A.E."/>
            <person name="Gloeckner G."/>
            <person name="Gruber A."/>
            <person name="Hipkin R."/>
            <person name="Janech M."/>
            <person name="Kroth P."/>
            <person name="Leese F."/>
            <person name="Lindquist E."/>
            <person name="Lyon B.R."/>
            <person name="Martin J."/>
            <person name="Mayer C."/>
            <person name="Parker M."/>
            <person name="Quesneville H."/>
            <person name="Raymond J."/>
            <person name="Uhlig C."/>
            <person name="Valentin K.U."/>
            <person name="Worden A.Z."/>
            <person name="Armbrust E.V."/>
            <person name="Bowler C."/>
            <person name="Green B."/>
            <person name="Moulton V."/>
            <person name="Van Oosterhout C."/>
            <person name="Grigoriev I."/>
        </authorList>
    </citation>
    <scope>NUCLEOTIDE SEQUENCE [LARGE SCALE GENOMIC DNA]</scope>
    <source>
        <strain evidence="7 8">CCMP1102</strain>
    </source>
</reference>
<dbReference type="GO" id="GO:0000145">
    <property type="term" value="C:exocyst"/>
    <property type="evidence" value="ECO:0007669"/>
    <property type="project" value="InterPro"/>
</dbReference>
<evidence type="ECO:0000313" key="8">
    <source>
        <dbReference type="Proteomes" id="UP000095751"/>
    </source>
</evidence>
<feature type="compositionally biased region" description="Basic and acidic residues" evidence="5">
    <location>
        <begin position="373"/>
        <end position="387"/>
    </location>
</feature>